<dbReference type="GO" id="GO:0005975">
    <property type="term" value="P:carbohydrate metabolic process"/>
    <property type="evidence" value="ECO:0007669"/>
    <property type="project" value="InterPro"/>
</dbReference>
<comment type="similarity">
    <text evidence="1">Belongs to the FGGY kinase family.</text>
</comment>
<dbReference type="CDD" id="cd07779">
    <property type="entry name" value="ASKHA_NBD_FGGY_YgcE-like"/>
    <property type="match status" value="1"/>
</dbReference>
<dbReference type="InterPro" id="IPR050406">
    <property type="entry name" value="FGGY_Carb_Kinase"/>
</dbReference>
<protein>
    <submittedName>
        <fullName evidence="6">Carbohydrate kinase</fullName>
    </submittedName>
</protein>
<dbReference type="SUPFAM" id="SSF53067">
    <property type="entry name" value="Actin-like ATPase domain"/>
    <property type="match status" value="2"/>
</dbReference>
<dbReference type="EMBL" id="QXIT01000037">
    <property type="protein sequence ID" value="RIE09966.1"/>
    <property type="molecule type" value="Genomic_DNA"/>
</dbReference>
<organism evidence="6 8">
    <name type="scientific">Candidatus Cryosericum odellii</name>
    <dbReference type="NCBI Taxonomy" id="2290917"/>
    <lineage>
        <taxon>Bacteria</taxon>
        <taxon>Pseudomonadati</taxon>
        <taxon>Caldisericota/Cryosericota group</taxon>
        <taxon>Candidatus Cryosericota</taxon>
        <taxon>Candidatus Cryosericia</taxon>
        <taxon>Candidatus Cryosericales</taxon>
        <taxon>Candidatus Cryosericaceae</taxon>
        <taxon>Candidatus Cryosericum</taxon>
    </lineage>
</organism>
<dbReference type="RefSeq" id="WP_119119348.1">
    <property type="nucleotide sequence ID" value="NZ_QXIT01000037.1"/>
</dbReference>
<keyword evidence="3 6" id="KW-0418">Kinase</keyword>
<evidence type="ECO:0000259" key="5">
    <source>
        <dbReference type="Pfam" id="PF02782"/>
    </source>
</evidence>
<evidence type="ECO:0000313" key="7">
    <source>
        <dbReference type="EMBL" id="RIE14643.1"/>
    </source>
</evidence>
<evidence type="ECO:0000313" key="9">
    <source>
        <dbReference type="Proteomes" id="UP000266489"/>
    </source>
</evidence>
<dbReference type="Gene3D" id="3.30.420.40">
    <property type="match status" value="2"/>
</dbReference>
<accession>A0A398D359</accession>
<evidence type="ECO:0000259" key="4">
    <source>
        <dbReference type="Pfam" id="PF00370"/>
    </source>
</evidence>
<evidence type="ECO:0000313" key="8">
    <source>
        <dbReference type="Proteomes" id="UP000266260"/>
    </source>
</evidence>
<dbReference type="AlphaFoldDB" id="A0A398D359"/>
<dbReference type="Pfam" id="PF02782">
    <property type="entry name" value="FGGY_C"/>
    <property type="match status" value="1"/>
</dbReference>
<proteinExistence type="inferred from homology"/>
<dbReference type="PANTHER" id="PTHR43095:SF5">
    <property type="entry name" value="XYLULOSE KINASE"/>
    <property type="match status" value="1"/>
</dbReference>
<keyword evidence="2" id="KW-0808">Transferase</keyword>
<dbReference type="OrthoDB" id="9805576at2"/>
<name>A0A398D359_9BACT</name>
<evidence type="ECO:0000256" key="3">
    <source>
        <dbReference type="ARBA" id="ARBA00022777"/>
    </source>
</evidence>
<accession>A0A398DJQ6</accession>
<reference evidence="8 9" key="1">
    <citation type="submission" date="2018-09" db="EMBL/GenBank/DDBJ databases">
        <title>Discovery and Ecogenomic Context for Candidatus Cryosericales, a Global Caldiserica Order Active in Thawing Permafrost.</title>
        <authorList>
            <person name="Martinez M.A."/>
            <person name="Woodcroft B.J."/>
            <person name="Ignacio Espinoza J.C."/>
            <person name="Zayed A."/>
            <person name="Singleton C.M."/>
            <person name="Boyd J."/>
            <person name="Li Y.-F."/>
            <person name="Purvine S."/>
            <person name="Maughan H."/>
            <person name="Hodgkins S.B."/>
            <person name="Anderson D."/>
            <person name="Sederholm M."/>
            <person name="Temperton B."/>
            <person name="Saleska S.R."/>
            <person name="Tyson G.W."/>
            <person name="Rich V.I."/>
        </authorList>
    </citation>
    <scope>NUCLEOTIDE SEQUENCE [LARGE SCALE GENOMIC DNA]</scope>
    <source>
        <strain evidence="7 9">SMC5</strain>
        <strain evidence="6 8">SMC6</strain>
    </source>
</reference>
<dbReference type="InterPro" id="IPR000577">
    <property type="entry name" value="Carb_kinase_FGGY"/>
</dbReference>
<dbReference type="EMBL" id="QXIU01000048">
    <property type="protein sequence ID" value="RIE14643.1"/>
    <property type="molecule type" value="Genomic_DNA"/>
</dbReference>
<comment type="caution">
    <text evidence="6">The sequence shown here is derived from an EMBL/GenBank/DDBJ whole genome shotgun (WGS) entry which is preliminary data.</text>
</comment>
<feature type="domain" description="Carbohydrate kinase FGGY C-terminal" evidence="5">
    <location>
        <begin position="265"/>
        <end position="455"/>
    </location>
</feature>
<evidence type="ECO:0000256" key="1">
    <source>
        <dbReference type="ARBA" id="ARBA00009156"/>
    </source>
</evidence>
<dbReference type="Proteomes" id="UP000266489">
    <property type="component" value="Unassembled WGS sequence"/>
</dbReference>
<dbReference type="InterPro" id="IPR043129">
    <property type="entry name" value="ATPase_NBD"/>
</dbReference>
<dbReference type="InterPro" id="IPR018485">
    <property type="entry name" value="FGGY_C"/>
</dbReference>
<dbReference type="Pfam" id="PF00370">
    <property type="entry name" value="FGGY_N"/>
    <property type="match status" value="1"/>
</dbReference>
<dbReference type="InterPro" id="IPR018484">
    <property type="entry name" value="FGGY_N"/>
</dbReference>
<keyword evidence="8" id="KW-1185">Reference proteome</keyword>
<evidence type="ECO:0000256" key="2">
    <source>
        <dbReference type="ARBA" id="ARBA00022679"/>
    </source>
</evidence>
<gene>
    <name evidence="7" type="ORF">SMC5_01790</name>
    <name evidence="6" type="ORF">SMC6_01985</name>
</gene>
<evidence type="ECO:0000313" key="6">
    <source>
        <dbReference type="EMBL" id="RIE09966.1"/>
    </source>
</evidence>
<dbReference type="PIRSF" id="PIRSF000538">
    <property type="entry name" value="GlpK"/>
    <property type="match status" value="1"/>
</dbReference>
<feature type="domain" description="Carbohydrate kinase FGGY N-terminal" evidence="4">
    <location>
        <begin position="6"/>
        <end position="253"/>
    </location>
</feature>
<dbReference type="PANTHER" id="PTHR43095">
    <property type="entry name" value="SUGAR KINASE"/>
    <property type="match status" value="1"/>
</dbReference>
<dbReference type="GO" id="GO:0016301">
    <property type="term" value="F:kinase activity"/>
    <property type="evidence" value="ECO:0007669"/>
    <property type="project" value="UniProtKB-KW"/>
</dbReference>
<dbReference type="Proteomes" id="UP000266260">
    <property type="component" value="Unassembled WGS sequence"/>
</dbReference>
<sequence length="518" mass="58074">MGDRLVLAIDCGTQSVRGLLFDDCGHLVAKHKVEFEPYFSPVPGYAEHRAEDYWRDTCKALQALKEESPEAWGHIGAVAVTTQRDTVVALDADGIPLRPAIVWLDQRMARCDEPMPLMDRLQFKIVGMTKAVEITRRKGKDNWMVENEPELWARTSKWLLLSGFFSFRLTGRYVDSVASQIGHNPFDYATRSWPRSDNSWRWHMCSARREQMPELVDAGEQMGTISDEAARETGIPEGTPVIAAGSDKGCETLGVGCVDETSISLSFGTTATAQTTSRKYFEPIPFMPPYPASIKGSFNPEVEIFRGYWMVSWFKKEFATREAVEAEQRGVPPEVVLDEHLEDVPPGSQGLMLQPYWGPGLKMPEAKGSMIGFGDVHTRSHIYRAIIEGIGYALLEGVERIERKSGRKVTRVMVSGGGSQSDAICQITADLFDRPVVRSETYETSGLGAAINGFVGLGVYATHEVAAKQMVHWDSTFLPHPEAVRIYHELYTRVYKHIYPVLQPLYREIQRITGYPDI</sequence>